<evidence type="ECO:0000313" key="1">
    <source>
        <dbReference type="EMBL" id="MBM5460260.1"/>
    </source>
</evidence>
<proteinExistence type="predicted"/>
<accession>A0ABS2C2Z9</accession>
<gene>
    <name evidence="1" type="ORF">H8F21_22100</name>
</gene>
<evidence type="ECO:0008006" key="3">
    <source>
        <dbReference type="Google" id="ProtNLM"/>
    </source>
</evidence>
<reference evidence="1 2" key="1">
    <citation type="submission" date="2020-08" db="EMBL/GenBank/DDBJ databases">
        <title>Description of novel Pseudomonas species.</title>
        <authorList>
            <person name="Duman M."/>
            <person name="Mulet M."/>
            <person name="Altun S."/>
            <person name="Saticioglu I.B."/>
            <person name="Lalucat J."/>
            <person name="Garcia-Valdes E."/>
        </authorList>
    </citation>
    <scope>NUCLEOTIDE SEQUENCE [LARGE SCALE GENOMIC DNA]</scope>
    <source>
        <strain evidence="1 2">P66</strain>
    </source>
</reference>
<organism evidence="1 2">
    <name type="scientific">Pseudomonas arcuscaelestis</name>
    <dbReference type="NCBI Taxonomy" id="2710591"/>
    <lineage>
        <taxon>Bacteria</taxon>
        <taxon>Pseudomonadati</taxon>
        <taxon>Pseudomonadota</taxon>
        <taxon>Gammaproteobacteria</taxon>
        <taxon>Pseudomonadales</taxon>
        <taxon>Pseudomonadaceae</taxon>
        <taxon>Pseudomonas</taxon>
    </lineage>
</organism>
<dbReference type="Proteomes" id="UP000745663">
    <property type="component" value="Unassembled WGS sequence"/>
</dbReference>
<comment type="caution">
    <text evidence="1">The sequence shown here is derived from an EMBL/GenBank/DDBJ whole genome shotgun (WGS) entry which is preliminary data.</text>
</comment>
<name>A0ABS2C2Z9_9PSED</name>
<sequence length="82" mass="9097">MFNKTARQLFDERLSKVHTTPPGDLVATEAELSYAAGMVAYALFCGDIGHEEHNLINMRIDMARLGAVARQCRQHRAEPVGV</sequence>
<dbReference type="RefSeq" id="WP_203585318.1">
    <property type="nucleotide sequence ID" value="NZ_JACOPV010000015.1"/>
</dbReference>
<keyword evidence="2" id="KW-1185">Reference proteome</keyword>
<protein>
    <recommendedName>
        <fullName evidence="3">DUF3077 domain-containing protein</fullName>
    </recommendedName>
</protein>
<dbReference type="EMBL" id="JACOPV010000015">
    <property type="protein sequence ID" value="MBM5460260.1"/>
    <property type="molecule type" value="Genomic_DNA"/>
</dbReference>
<evidence type="ECO:0000313" key="2">
    <source>
        <dbReference type="Proteomes" id="UP000745663"/>
    </source>
</evidence>